<feature type="signal peptide" evidence="1">
    <location>
        <begin position="1"/>
        <end position="20"/>
    </location>
</feature>
<sequence>MRRIILALAATAAMASFAHAQSAAPAPAETAPAQMAPATGSPTATAPVTASEVFVIAKPTDVLSYNLVGLTITDPAKATIGEIKDLIISDGMLSGYVVSVGGFLGIGEKYVIVSPDAVNILYTEPDKKWSASMDTTKEALKSAPEFKYEGRWAS</sequence>
<evidence type="ECO:0000313" key="3">
    <source>
        <dbReference type="EMBL" id="MBB4101991.1"/>
    </source>
</evidence>
<proteinExistence type="predicted"/>
<organism evidence="3 4">
    <name type="scientific">Allorhizobium borbori</name>
    <dbReference type="NCBI Taxonomy" id="485907"/>
    <lineage>
        <taxon>Bacteria</taxon>
        <taxon>Pseudomonadati</taxon>
        <taxon>Pseudomonadota</taxon>
        <taxon>Alphaproteobacteria</taxon>
        <taxon>Hyphomicrobiales</taxon>
        <taxon>Rhizobiaceae</taxon>
        <taxon>Rhizobium/Agrobacterium group</taxon>
        <taxon>Allorhizobium</taxon>
    </lineage>
</organism>
<dbReference type="PANTHER" id="PTHR36505:SF1">
    <property type="entry name" value="BLR1072 PROTEIN"/>
    <property type="match status" value="1"/>
</dbReference>
<feature type="chain" id="PRO_5031280890" description="PRC-barrel domain-containing protein" evidence="1">
    <location>
        <begin position="21"/>
        <end position="154"/>
    </location>
</feature>
<dbReference type="Gene3D" id="2.30.30.240">
    <property type="entry name" value="PRC-barrel domain"/>
    <property type="match status" value="1"/>
</dbReference>
<gene>
    <name evidence="3" type="ORF">GGQ66_000519</name>
</gene>
<evidence type="ECO:0000256" key="1">
    <source>
        <dbReference type="SAM" id="SignalP"/>
    </source>
</evidence>
<dbReference type="RefSeq" id="WP_183789102.1">
    <property type="nucleotide sequence ID" value="NZ_JACIDU010000002.1"/>
</dbReference>
<accession>A0A7W6P0M6</accession>
<dbReference type="Proteomes" id="UP000584824">
    <property type="component" value="Unassembled WGS sequence"/>
</dbReference>
<evidence type="ECO:0000259" key="2">
    <source>
        <dbReference type="Pfam" id="PF05239"/>
    </source>
</evidence>
<protein>
    <recommendedName>
        <fullName evidence="2">PRC-barrel domain-containing protein</fullName>
    </recommendedName>
</protein>
<dbReference type="InterPro" id="IPR027275">
    <property type="entry name" value="PRC-brl_dom"/>
</dbReference>
<evidence type="ECO:0000313" key="4">
    <source>
        <dbReference type="Proteomes" id="UP000584824"/>
    </source>
</evidence>
<comment type="caution">
    <text evidence="3">The sequence shown here is derived from an EMBL/GenBank/DDBJ whole genome shotgun (WGS) entry which is preliminary data.</text>
</comment>
<keyword evidence="1" id="KW-0732">Signal</keyword>
<dbReference type="EMBL" id="JACIDU010000002">
    <property type="protein sequence ID" value="MBB4101991.1"/>
    <property type="molecule type" value="Genomic_DNA"/>
</dbReference>
<dbReference type="InterPro" id="IPR011033">
    <property type="entry name" value="PRC_barrel-like_sf"/>
</dbReference>
<name>A0A7W6P0M6_9HYPH</name>
<dbReference type="SUPFAM" id="SSF50346">
    <property type="entry name" value="PRC-barrel domain"/>
    <property type="match status" value="1"/>
</dbReference>
<keyword evidence="4" id="KW-1185">Reference proteome</keyword>
<reference evidence="3 4" key="1">
    <citation type="submission" date="2020-08" db="EMBL/GenBank/DDBJ databases">
        <title>Genomic Encyclopedia of Type Strains, Phase IV (KMG-IV): sequencing the most valuable type-strain genomes for metagenomic binning, comparative biology and taxonomic classification.</title>
        <authorList>
            <person name="Goeker M."/>
        </authorList>
    </citation>
    <scope>NUCLEOTIDE SEQUENCE [LARGE SCALE GENOMIC DNA]</scope>
    <source>
        <strain evidence="3 4">DSM 26385</strain>
    </source>
</reference>
<dbReference type="PANTHER" id="PTHR36505">
    <property type="entry name" value="BLR1072 PROTEIN"/>
    <property type="match status" value="1"/>
</dbReference>
<dbReference type="Pfam" id="PF05239">
    <property type="entry name" value="PRC"/>
    <property type="match status" value="1"/>
</dbReference>
<dbReference type="AlphaFoldDB" id="A0A7W6P0M6"/>
<feature type="domain" description="PRC-barrel" evidence="2">
    <location>
        <begin position="63"/>
        <end position="119"/>
    </location>
</feature>